<protein>
    <submittedName>
        <fullName evidence="1">Uncharacterized protein</fullName>
    </submittedName>
</protein>
<dbReference type="Proteomes" id="UP000800200">
    <property type="component" value="Unassembled WGS sequence"/>
</dbReference>
<evidence type="ECO:0000313" key="1">
    <source>
        <dbReference type="EMBL" id="KAF2183600.1"/>
    </source>
</evidence>
<reference evidence="1" key="1">
    <citation type="journal article" date="2020" name="Stud. Mycol.">
        <title>101 Dothideomycetes genomes: a test case for predicting lifestyles and emergence of pathogens.</title>
        <authorList>
            <person name="Haridas S."/>
            <person name="Albert R."/>
            <person name="Binder M."/>
            <person name="Bloem J."/>
            <person name="Labutti K."/>
            <person name="Salamov A."/>
            <person name="Andreopoulos B."/>
            <person name="Baker S."/>
            <person name="Barry K."/>
            <person name="Bills G."/>
            <person name="Bluhm B."/>
            <person name="Cannon C."/>
            <person name="Castanera R."/>
            <person name="Culley D."/>
            <person name="Daum C."/>
            <person name="Ezra D."/>
            <person name="Gonzalez J."/>
            <person name="Henrissat B."/>
            <person name="Kuo A."/>
            <person name="Liang C."/>
            <person name="Lipzen A."/>
            <person name="Lutzoni F."/>
            <person name="Magnuson J."/>
            <person name="Mondo S."/>
            <person name="Nolan M."/>
            <person name="Ohm R."/>
            <person name="Pangilinan J."/>
            <person name="Park H.-J."/>
            <person name="Ramirez L."/>
            <person name="Alfaro M."/>
            <person name="Sun H."/>
            <person name="Tritt A."/>
            <person name="Yoshinaga Y."/>
            <person name="Zwiers L.-H."/>
            <person name="Turgeon B."/>
            <person name="Goodwin S."/>
            <person name="Spatafora J."/>
            <person name="Crous P."/>
            <person name="Grigoriev I."/>
        </authorList>
    </citation>
    <scope>NUCLEOTIDE SEQUENCE</scope>
    <source>
        <strain evidence="1">CBS 207.26</strain>
    </source>
</reference>
<dbReference type="AlphaFoldDB" id="A0A6A6E078"/>
<accession>A0A6A6E078</accession>
<keyword evidence="2" id="KW-1185">Reference proteome</keyword>
<organism evidence="1 2">
    <name type="scientific">Zopfia rhizophila CBS 207.26</name>
    <dbReference type="NCBI Taxonomy" id="1314779"/>
    <lineage>
        <taxon>Eukaryota</taxon>
        <taxon>Fungi</taxon>
        <taxon>Dikarya</taxon>
        <taxon>Ascomycota</taxon>
        <taxon>Pezizomycotina</taxon>
        <taxon>Dothideomycetes</taxon>
        <taxon>Dothideomycetes incertae sedis</taxon>
        <taxon>Zopfiaceae</taxon>
        <taxon>Zopfia</taxon>
    </lineage>
</organism>
<name>A0A6A6E078_9PEZI</name>
<dbReference type="EMBL" id="ML994641">
    <property type="protein sequence ID" value="KAF2183600.1"/>
    <property type="molecule type" value="Genomic_DNA"/>
</dbReference>
<dbReference type="InterPro" id="IPR011057">
    <property type="entry name" value="Mss4-like_sf"/>
</dbReference>
<sequence>MAPPLSIPPLPSPPLSDSLQSKLSIYTRTTDKGNMIDCYFFKECGLRVFHRIRDKYWNGRDMTSMKASVIGGEVELGRAKHIFTRKGRDTTPFPERKSPCCKVELDTISVREGTPPESPIFASLSQFWATS</sequence>
<proteinExistence type="predicted"/>
<dbReference type="SUPFAM" id="SSF51316">
    <property type="entry name" value="Mss4-like"/>
    <property type="match status" value="1"/>
</dbReference>
<evidence type="ECO:0000313" key="2">
    <source>
        <dbReference type="Proteomes" id="UP000800200"/>
    </source>
</evidence>
<dbReference type="OrthoDB" id="5290969at2759"/>
<gene>
    <name evidence="1" type="ORF">K469DRAFT_710407</name>
</gene>